<organism evidence="2 3">
    <name type="scientific">Frisingicoccus caecimuris</name>
    <dbReference type="NCBI Taxonomy" id="1796636"/>
    <lineage>
        <taxon>Bacteria</taxon>
        <taxon>Bacillati</taxon>
        <taxon>Bacillota</taxon>
        <taxon>Clostridia</taxon>
        <taxon>Lachnospirales</taxon>
        <taxon>Lachnospiraceae</taxon>
        <taxon>Frisingicoccus</taxon>
    </lineage>
</organism>
<dbReference type="AlphaFoldDB" id="A0A4R2LAR1"/>
<gene>
    <name evidence="2" type="ORF">EV212_10764</name>
</gene>
<comment type="caution">
    <text evidence="2">The sequence shown here is derived from an EMBL/GenBank/DDBJ whole genome shotgun (WGS) entry which is preliminary data.</text>
</comment>
<evidence type="ECO:0000313" key="3">
    <source>
        <dbReference type="Proteomes" id="UP000295711"/>
    </source>
</evidence>
<accession>A0A4R2LAR1</accession>
<feature type="domain" description="Abortive phage infection protein C-terminal" evidence="1">
    <location>
        <begin position="238"/>
        <end position="518"/>
    </location>
</feature>
<dbReference type="Pfam" id="PF10592">
    <property type="entry name" value="AIPR"/>
    <property type="match status" value="1"/>
</dbReference>
<evidence type="ECO:0000259" key="1">
    <source>
        <dbReference type="Pfam" id="PF10592"/>
    </source>
</evidence>
<dbReference type="Proteomes" id="UP000295711">
    <property type="component" value="Unassembled WGS sequence"/>
</dbReference>
<name>A0A4R2LAR1_9FIRM</name>
<proteinExistence type="predicted"/>
<reference evidence="2 3" key="1">
    <citation type="submission" date="2019-03" db="EMBL/GenBank/DDBJ databases">
        <title>Genomic Encyclopedia of Type Strains, Phase IV (KMG-IV): sequencing the most valuable type-strain genomes for metagenomic binning, comparative biology and taxonomic classification.</title>
        <authorList>
            <person name="Goeker M."/>
        </authorList>
    </citation>
    <scope>NUCLEOTIDE SEQUENCE [LARGE SCALE GENOMIC DNA]</scope>
    <source>
        <strain evidence="2 3">DSM 28559</strain>
    </source>
</reference>
<keyword evidence="3" id="KW-1185">Reference proteome</keyword>
<protein>
    <submittedName>
        <fullName evidence="2">AIPR protein</fullName>
    </submittedName>
</protein>
<dbReference type="InterPro" id="IPR018891">
    <property type="entry name" value="AIPR_C"/>
</dbReference>
<dbReference type="EMBL" id="SLXA01000007">
    <property type="protein sequence ID" value="TCO84463.1"/>
    <property type="molecule type" value="Genomic_DNA"/>
</dbReference>
<sequence>MYNYVSNYKGRTDLVNLYGDNSLLLYALQLRYDIEDIISVASEALTDGSDDKKCDLIYIDRDSGFAVVAQAYMKKNPMETDLAKVNKASDLNVAASWIFTRDINDIPDRIKDSASELQEAIKEGDINTIYFWYVHNMNEKNNPEVQEELNTVQIAAQKLVNDLAGDNSVKIVALEVGNNTIERWYNSSSKRITIEEMIDVEGNGKAFEVKGGKWKSCVTAVKGSWIRKLYLMYKDDLFSGNPRNYLGAGKRKNKINLGIMDTVQEQPENFWAYNNGLTALVNDYEIEDDNITKVHGITIINGAQSTGAIGAVESLKEDFLVPIRFIVCSDPKIIEEIINNNNKQNEILPSDLRSNDKQQVRLRKEFEKYPQLYYSGGRRDSTRVRNKEVFDPYLVAQTLLAFHGDCVTAYNSKKLIWDEDKEYTNIFSDQLTAEHIIFVYSLGRAIDEFKLNLKNKKEQRTDIENDEFNFLSKRGSKMLLISAVSTCMENLLGKKILDSWKLVFKDNGNFDKLVEEWKAILDVLMPLHTTLEPAISSGLKSKEATQNATKQLRAMLASFSAMYAQQLKPFSDIINTNM</sequence>
<evidence type="ECO:0000313" key="2">
    <source>
        <dbReference type="EMBL" id="TCO84463.1"/>
    </source>
</evidence>